<organism evidence="1 2">
    <name type="scientific">Hymenobacter edaphi</name>
    <dbReference type="NCBI Taxonomy" id="2211146"/>
    <lineage>
        <taxon>Bacteria</taxon>
        <taxon>Pseudomonadati</taxon>
        <taxon>Bacteroidota</taxon>
        <taxon>Cytophagia</taxon>
        <taxon>Cytophagales</taxon>
        <taxon>Hymenobacteraceae</taxon>
        <taxon>Hymenobacter</taxon>
    </lineage>
</organism>
<keyword evidence="2" id="KW-1185">Reference proteome</keyword>
<protein>
    <recommendedName>
        <fullName evidence="3">STAS/SEC14 domain-containing protein</fullName>
    </recommendedName>
</protein>
<proteinExistence type="predicted"/>
<dbReference type="RefSeq" id="WP_111479267.1">
    <property type="nucleotide sequence ID" value="NZ_QHKM01000005.1"/>
</dbReference>
<name>A0A328BCX0_9BACT</name>
<comment type="caution">
    <text evidence="1">The sequence shown here is derived from an EMBL/GenBank/DDBJ whole genome shotgun (WGS) entry which is preliminary data.</text>
</comment>
<evidence type="ECO:0008006" key="3">
    <source>
        <dbReference type="Google" id="ProtNLM"/>
    </source>
</evidence>
<dbReference type="OrthoDB" id="881824at2"/>
<accession>A0A328BCX0</accession>
<gene>
    <name evidence="1" type="ORF">DLM85_16725</name>
</gene>
<sequence length="136" mass="15174">MPTTPASVYFHNSLATVSYHANGYVCLQWTDVPIEEETLRALYAHTLNALQHYHTGKLLTDQRRRQPLPADAQRWIVEQWIPMAIRTAGYRRCAIVESELPGAAVAARAVGSALQVPLAFHYFTDAAPAAEWLTAQ</sequence>
<dbReference type="Proteomes" id="UP000248553">
    <property type="component" value="Unassembled WGS sequence"/>
</dbReference>
<dbReference type="EMBL" id="QHKM01000005">
    <property type="protein sequence ID" value="RAK65182.1"/>
    <property type="molecule type" value="Genomic_DNA"/>
</dbReference>
<dbReference type="AlphaFoldDB" id="A0A328BCX0"/>
<evidence type="ECO:0000313" key="1">
    <source>
        <dbReference type="EMBL" id="RAK65182.1"/>
    </source>
</evidence>
<evidence type="ECO:0000313" key="2">
    <source>
        <dbReference type="Proteomes" id="UP000248553"/>
    </source>
</evidence>
<reference evidence="2" key="1">
    <citation type="submission" date="2018-05" db="EMBL/GenBank/DDBJ databases">
        <authorList>
            <person name="Nie L."/>
        </authorList>
    </citation>
    <scope>NUCLEOTIDE SEQUENCE [LARGE SCALE GENOMIC DNA]</scope>
    <source>
        <strain evidence="2">NL</strain>
    </source>
</reference>